<evidence type="ECO:0000313" key="2">
    <source>
        <dbReference type="EMBL" id="BAR98196.1"/>
    </source>
</evidence>
<protein>
    <recommendedName>
        <fullName evidence="1">DUF2087 domain-containing protein</fullName>
    </recommendedName>
</protein>
<dbReference type="InterPro" id="IPR018656">
    <property type="entry name" value="DUF2087"/>
</dbReference>
<feature type="domain" description="DUF2087" evidence="1">
    <location>
        <begin position="94"/>
        <end position="164"/>
    </location>
</feature>
<dbReference type="RefSeq" id="WP_055036463.1">
    <property type="nucleotide sequence ID" value="NZ_AP014854.2"/>
</dbReference>
<dbReference type="EMBL" id="LN907867">
    <property type="protein sequence ID" value="CUU41179.1"/>
    <property type="molecule type" value="Genomic_DNA"/>
</dbReference>
<evidence type="ECO:0000259" key="1">
    <source>
        <dbReference type="Pfam" id="PF09860"/>
    </source>
</evidence>
<evidence type="ECO:0000313" key="4">
    <source>
        <dbReference type="Proteomes" id="UP000065734"/>
    </source>
</evidence>
<dbReference type="AlphaFoldDB" id="A0A0H5BD18"/>
<reference evidence="2" key="1">
    <citation type="journal article" date="2015" name="Genome Announc.">
        <title>Complete Genome Sequence of the Bacteriochlorophyll b-Producing Photosynthetic Bacterium Blastochloris viridis.</title>
        <authorList>
            <person name="Tsukatani Y."/>
            <person name="Hirose Y."/>
            <person name="Harada J."/>
            <person name="Misawa N."/>
            <person name="Mori K."/>
            <person name="Inoue K."/>
            <person name="Tamiaki H."/>
        </authorList>
    </citation>
    <scope>NUCLEOTIDE SEQUENCE [LARGE SCALE GENOMIC DNA]</scope>
    <source>
        <strain evidence="2">DSM 133</strain>
    </source>
</reference>
<keyword evidence="4" id="KW-1185">Reference proteome</keyword>
<reference evidence="3" key="2">
    <citation type="submission" date="2015-11" db="EMBL/GenBank/DDBJ databases">
        <authorList>
            <person name="Zhang Y."/>
            <person name="Guo Z."/>
        </authorList>
    </citation>
    <scope>NUCLEOTIDE SEQUENCE</scope>
    <source>
        <strain evidence="3">1</strain>
    </source>
</reference>
<dbReference type="EMBL" id="AP014854">
    <property type="protein sequence ID" value="BAR98196.1"/>
    <property type="molecule type" value="Genomic_DNA"/>
</dbReference>
<dbReference type="OrthoDB" id="6867569at2"/>
<name>A0A0H5BD18_BLAVI</name>
<proteinExistence type="predicted"/>
<dbReference type="Proteomes" id="UP000065734">
    <property type="component" value="Chromosome I"/>
</dbReference>
<dbReference type="Pfam" id="PF09860">
    <property type="entry name" value="DUF2087"/>
    <property type="match status" value="1"/>
</dbReference>
<reference evidence="4" key="3">
    <citation type="journal article" date="2016" name="Genome Announc.">
        <title>Revised genome sequence of the purple photosynthetic bacterium Blastochloris viridis.</title>
        <authorList>
            <person name="Liu L.N."/>
            <person name="Faulkner M."/>
            <person name="Liu X."/>
            <person name="Huang F."/>
            <person name="Darby A.C."/>
            <person name="Hall N."/>
        </authorList>
    </citation>
    <scope>NUCLEOTIDE SEQUENCE [LARGE SCALE GENOMIC DNA]</scope>
    <source>
        <strain evidence="4">ATCC 19567 / DSM 133 / F</strain>
    </source>
</reference>
<evidence type="ECO:0000313" key="3">
    <source>
        <dbReference type="EMBL" id="CUU41179.1"/>
    </source>
</evidence>
<accession>A0A0H5BD18</accession>
<dbReference type="PATRIC" id="fig|1079.6.peg.750"/>
<gene>
    <name evidence="2" type="ORF">BV133_603</name>
    <name evidence="3" type="ORF">BVIRIDIS_01670</name>
</gene>
<organism evidence="3 4">
    <name type="scientific">Blastochloris viridis</name>
    <name type="common">Rhodopseudomonas viridis</name>
    <dbReference type="NCBI Taxonomy" id="1079"/>
    <lineage>
        <taxon>Bacteria</taxon>
        <taxon>Pseudomonadati</taxon>
        <taxon>Pseudomonadota</taxon>
        <taxon>Alphaproteobacteria</taxon>
        <taxon>Hyphomicrobiales</taxon>
        <taxon>Blastochloridaceae</taxon>
        <taxon>Blastochloris</taxon>
    </lineage>
</organism>
<dbReference type="STRING" id="1079.BVIR_723"/>
<sequence>MSRPIFPFHAEDISALARALKSQLDGRDQPPGHVELLNMLARAAGWKNFQHFRARFDGHLDAPLDATIAAPPAPPPVDRRRIERLAKLFDDDGRLTRWPKKFNQQQTCLWVLWSRIPARRRFAEREVNVMLLGHHAFGDYALIRREMIDAGMMTRTPDGGVYRRIEQAPPPDAVALIRALAARSLRAA</sequence>
<dbReference type="KEGG" id="bvr:BVIR_723"/>